<accession>A0A2T9Z8J7</accession>
<feature type="transmembrane region" description="Helical" evidence="1">
    <location>
        <begin position="92"/>
        <end position="111"/>
    </location>
</feature>
<evidence type="ECO:0000256" key="1">
    <source>
        <dbReference type="SAM" id="Phobius"/>
    </source>
</evidence>
<feature type="transmembrane region" description="Helical" evidence="1">
    <location>
        <begin position="6"/>
        <end position="26"/>
    </location>
</feature>
<dbReference type="EMBL" id="MBFS01003467">
    <property type="protein sequence ID" value="PVU86528.1"/>
    <property type="molecule type" value="Genomic_DNA"/>
</dbReference>
<comment type="caution">
    <text evidence="3">The sequence shown here is derived from an EMBL/GenBank/DDBJ whole genome shotgun (WGS) entry which is preliminary data.</text>
</comment>
<keyword evidence="1" id="KW-0812">Transmembrane</keyword>
<proteinExistence type="predicted"/>
<sequence length="146" mass="16505">MYTDSQLALSILGFLVASVGFAIKLLTVFRKKPNSFSITTNSKLPIYENLEFEILAEANYLNRRNATTISSIQNNSAIPLDQFKFTSNSKRLNLISCLLYGFQVGLSWFFFVRFLSKSNIPPNPGLAKFADPTLFFWALSWVCTIV</sequence>
<evidence type="ECO:0000313" key="2">
    <source>
        <dbReference type="EMBL" id="PVU86528.1"/>
    </source>
</evidence>
<organism evidence="3 4">
    <name type="scientific">Smittium megazygosporum</name>
    <dbReference type="NCBI Taxonomy" id="133381"/>
    <lineage>
        <taxon>Eukaryota</taxon>
        <taxon>Fungi</taxon>
        <taxon>Fungi incertae sedis</taxon>
        <taxon>Zoopagomycota</taxon>
        <taxon>Kickxellomycotina</taxon>
        <taxon>Harpellomycetes</taxon>
        <taxon>Harpellales</taxon>
        <taxon>Legeriomycetaceae</taxon>
        <taxon>Smittium</taxon>
    </lineage>
</organism>
<dbReference type="AlphaFoldDB" id="A0A2T9Z8J7"/>
<keyword evidence="4" id="KW-1185">Reference proteome</keyword>
<reference evidence="3 4" key="1">
    <citation type="journal article" date="2018" name="MBio">
        <title>Comparative Genomics Reveals the Core Gene Toolbox for the Fungus-Insect Symbiosis.</title>
        <authorList>
            <person name="Wang Y."/>
            <person name="Stata M."/>
            <person name="Wang W."/>
            <person name="Stajich J.E."/>
            <person name="White M.M."/>
            <person name="Moncalvo J.M."/>
        </authorList>
    </citation>
    <scope>NUCLEOTIDE SEQUENCE [LARGE SCALE GENOMIC DNA]</scope>
    <source>
        <strain evidence="3 4">SC-DP-2</strain>
    </source>
</reference>
<dbReference type="EMBL" id="MBFS01001587">
    <property type="protein sequence ID" value="PVV00847.1"/>
    <property type="molecule type" value="Genomic_DNA"/>
</dbReference>
<dbReference type="Proteomes" id="UP000245609">
    <property type="component" value="Unassembled WGS sequence"/>
</dbReference>
<keyword evidence="1" id="KW-1133">Transmembrane helix</keyword>
<gene>
    <name evidence="3" type="ORF">BB560_004754</name>
    <name evidence="2" type="ORF">BB560_006684</name>
</gene>
<evidence type="ECO:0000313" key="3">
    <source>
        <dbReference type="EMBL" id="PVV00847.1"/>
    </source>
</evidence>
<protein>
    <submittedName>
        <fullName evidence="3">Uncharacterized protein</fullName>
    </submittedName>
</protein>
<name>A0A2T9Z8J7_9FUNG</name>
<evidence type="ECO:0000313" key="4">
    <source>
        <dbReference type="Proteomes" id="UP000245609"/>
    </source>
</evidence>
<keyword evidence="1" id="KW-0472">Membrane</keyword>